<dbReference type="SUPFAM" id="SSF53098">
    <property type="entry name" value="Ribonuclease H-like"/>
    <property type="match status" value="1"/>
</dbReference>
<evidence type="ECO:0000256" key="3">
    <source>
        <dbReference type="ARBA" id="ARBA00022679"/>
    </source>
</evidence>
<evidence type="ECO:0000256" key="4">
    <source>
        <dbReference type="ARBA" id="ARBA00022695"/>
    </source>
</evidence>
<dbReference type="InterPro" id="IPR050951">
    <property type="entry name" value="Retrovirus_Pol_polyprotein"/>
</dbReference>
<dbReference type="Gene3D" id="3.30.420.10">
    <property type="entry name" value="Ribonuclease H-like superfamily/Ribonuclease H"/>
    <property type="match status" value="1"/>
</dbReference>
<dbReference type="GO" id="GO:0004519">
    <property type="term" value="F:endonuclease activity"/>
    <property type="evidence" value="ECO:0007669"/>
    <property type="project" value="UniProtKB-KW"/>
</dbReference>
<dbReference type="Pfam" id="PF00665">
    <property type="entry name" value="rve"/>
    <property type="match status" value="1"/>
</dbReference>
<dbReference type="InterPro" id="IPR000477">
    <property type="entry name" value="RT_dom"/>
</dbReference>
<dbReference type="GO" id="GO:0003964">
    <property type="term" value="F:RNA-directed DNA polymerase activity"/>
    <property type="evidence" value="ECO:0007669"/>
    <property type="project" value="UniProtKB-KW"/>
</dbReference>
<evidence type="ECO:0000256" key="12">
    <source>
        <dbReference type="ARBA" id="ARBA00023268"/>
    </source>
</evidence>
<keyword evidence="6" id="KW-0255">Endonuclease</keyword>
<dbReference type="FunFam" id="1.10.340.70:FF:000006">
    <property type="entry name" value="Retrovirus-related Pol polyprotein from transposon 297-like Protein"/>
    <property type="match status" value="1"/>
</dbReference>
<accession>A0A147BIW8</accession>
<dbReference type="InterPro" id="IPR043128">
    <property type="entry name" value="Rev_trsase/Diguanyl_cyclase"/>
</dbReference>
<dbReference type="GO" id="GO:0003723">
    <property type="term" value="F:RNA binding"/>
    <property type="evidence" value="ECO:0007669"/>
    <property type="project" value="UniProtKB-KW"/>
</dbReference>
<keyword evidence="7" id="KW-0378">Hydrolase</keyword>
<dbReference type="Gene3D" id="1.10.340.70">
    <property type="match status" value="1"/>
</dbReference>
<reference evidence="16" key="1">
    <citation type="journal article" date="2018" name="PLoS Negl. Trop. Dis.">
        <title>Sialome diversity of ticks revealed by RNAseq of single tick salivary glands.</title>
        <authorList>
            <person name="Perner J."/>
            <person name="Kropackova S."/>
            <person name="Kopacek P."/>
            <person name="Ribeiro J.M."/>
        </authorList>
    </citation>
    <scope>NUCLEOTIDE SEQUENCE</scope>
    <source>
        <strain evidence="16">Siblings of single egg batch collected in Ceske Budejovice</strain>
        <tissue evidence="16">Salivary glands</tissue>
    </source>
</reference>
<dbReference type="EC" id="2.7.7.49" evidence="1"/>
<dbReference type="Pfam" id="PF17919">
    <property type="entry name" value="RT_RNaseH_2"/>
    <property type="match status" value="1"/>
</dbReference>
<dbReference type="FunFam" id="3.10.20.370:FF:000001">
    <property type="entry name" value="Retrovirus-related Pol polyprotein from transposon 17.6-like protein"/>
    <property type="match status" value="1"/>
</dbReference>
<dbReference type="Gene3D" id="2.40.70.10">
    <property type="entry name" value="Acid Proteases"/>
    <property type="match status" value="1"/>
</dbReference>
<feature type="domain" description="Reverse transcriptase" evidence="14">
    <location>
        <begin position="212"/>
        <end position="390"/>
    </location>
</feature>
<sequence>TLLLVGKPHGPSLTAASDYGHHPSRLFYVMDKISGQRFLVDTGAEVSVLPASRLDRQQAQHTRPLRAVNSSAIATYGQRSLTIDIGLRRLFRWVFIVADLSEAILGADFLANFSLAVNMRGRSLMDATTSFTIQGILSSVEASPMRPLAASSRYEAILAEYPAITRPCNTEVPAKHAVTHHIITNGPPVSARPRRLFGERLNIARREFEHMLELGIIRPSSSSWASPLHMVPKKDPNDWRPCGDYRALNACTVPDRYPLPHIHDFSAGLAGTNIYSKVDLIKAYHQIPVEPADVPKTAITTPFGLFEYVRMPFGLRNSAQTFQRRINEVTRGLHFILAYVDDILVASSSPEEHEQHLRLLFDRLQEYGLVINAKKCVFGADALDFLGHHITSSGILPLEEKVRAIREFPQPTSLRKLREFLGLVNFHRRFIPHCAEILQPLTDLLKTKKAPSSSLKWTDEVASAFSAVKEALVNATLLVHPRTEAATRLMTDASSTAVGAVLQQLLDGQWRTLGFFSQKLKPAETRYSTFGRERLAIYLAVRHFRYILEGHEFYVLTDHKPLTYAFHGNHTAYCSREIRQLAYISEFTVDLRHIKGEDNSAADALSRVEALSALSAGVDFERIAAAQQDDTELNNHPETLKSLVLKRIPLPHCTGTILCDMTMGHPRPFVPLALRRQVFDHLHNISHPGIRATQRLVTTRYVWPTMNVDVRGWARSCLQCQRSKVSRHTVTPLRPFRPPSARFDHVHLDLVGPLPSCRGFTYILTCVDRYTRWPEATPLADISAETVAKTFIDVWISRFGCPSTVTTDRGRQFECSLFAALAQLLGTHHVHTTSYHPSANGMVERLHRQLKAAITARDGRLNWVDHLPFVLLGIRSAFKQDLECTSAELVYGSPLRLPGEFFDITKCTPTTPHQAYLDDLRHFIQELKPTQPRMPHSQKIFVSQELKTSTHAFVRKEVKKKSLTPPYDGPFKILERTEKTMTL</sequence>
<dbReference type="PROSITE" id="PS50175">
    <property type="entry name" value="ASP_PROT_RETROV"/>
    <property type="match status" value="1"/>
</dbReference>
<dbReference type="GO" id="GO:0015074">
    <property type="term" value="P:DNA integration"/>
    <property type="evidence" value="ECO:0007669"/>
    <property type="project" value="UniProtKB-KW"/>
</dbReference>
<keyword evidence="3" id="KW-0808">Transferase</keyword>
<dbReference type="FunFam" id="3.30.70.270:FF:000026">
    <property type="entry name" value="Transposon Ty3-G Gag-Pol polyprotein"/>
    <property type="match status" value="1"/>
</dbReference>
<evidence type="ECO:0000259" key="14">
    <source>
        <dbReference type="PROSITE" id="PS50878"/>
    </source>
</evidence>
<dbReference type="PROSITE" id="PS50878">
    <property type="entry name" value="RT_POL"/>
    <property type="match status" value="1"/>
</dbReference>
<evidence type="ECO:0000256" key="6">
    <source>
        <dbReference type="ARBA" id="ARBA00022759"/>
    </source>
</evidence>
<dbReference type="PROSITE" id="PS50994">
    <property type="entry name" value="INTEGRASE"/>
    <property type="match status" value="1"/>
</dbReference>
<dbReference type="InterPro" id="IPR034132">
    <property type="entry name" value="RP_Saci-like"/>
</dbReference>
<dbReference type="CDD" id="cd06094">
    <property type="entry name" value="RP_Saci_like"/>
    <property type="match status" value="1"/>
</dbReference>
<organism evidence="16">
    <name type="scientific">Ixodes ricinus</name>
    <name type="common">Common tick</name>
    <name type="synonym">Acarus ricinus</name>
    <dbReference type="NCBI Taxonomy" id="34613"/>
    <lineage>
        <taxon>Eukaryota</taxon>
        <taxon>Metazoa</taxon>
        <taxon>Ecdysozoa</taxon>
        <taxon>Arthropoda</taxon>
        <taxon>Chelicerata</taxon>
        <taxon>Arachnida</taxon>
        <taxon>Acari</taxon>
        <taxon>Parasitiformes</taxon>
        <taxon>Ixodida</taxon>
        <taxon>Ixodoidea</taxon>
        <taxon>Ixodidae</taxon>
        <taxon>Ixodinae</taxon>
        <taxon>Ixodes</taxon>
    </lineage>
</organism>
<dbReference type="InterPro" id="IPR021109">
    <property type="entry name" value="Peptidase_aspartic_dom_sf"/>
</dbReference>
<dbReference type="Pfam" id="PF00078">
    <property type="entry name" value="RVT_1"/>
    <property type="match status" value="1"/>
</dbReference>
<dbReference type="InterPro" id="IPR012337">
    <property type="entry name" value="RNaseH-like_sf"/>
</dbReference>
<evidence type="ECO:0000256" key="1">
    <source>
        <dbReference type="ARBA" id="ARBA00012493"/>
    </source>
</evidence>
<dbReference type="InterPro" id="IPR041588">
    <property type="entry name" value="Integrase_H2C2"/>
</dbReference>
<evidence type="ECO:0000256" key="2">
    <source>
        <dbReference type="ARBA" id="ARBA00022670"/>
    </source>
</evidence>
<keyword evidence="12" id="KW-0511">Multifunctional enzyme</keyword>
<evidence type="ECO:0000256" key="10">
    <source>
        <dbReference type="ARBA" id="ARBA00022908"/>
    </source>
</evidence>
<keyword evidence="8" id="KW-0460">Magnesium</keyword>
<feature type="non-terminal residue" evidence="16">
    <location>
        <position position="1"/>
    </location>
</feature>
<dbReference type="InterPro" id="IPR001995">
    <property type="entry name" value="Peptidase_A2_cat"/>
</dbReference>
<protein>
    <recommendedName>
        <fullName evidence="1">RNA-directed DNA polymerase</fullName>
        <ecNumber evidence="1">2.7.7.49</ecNumber>
    </recommendedName>
</protein>
<dbReference type="FunFam" id="3.30.420.10:FF:000032">
    <property type="entry name" value="Retrovirus-related Pol polyprotein from transposon 297-like Protein"/>
    <property type="match status" value="1"/>
</dbReference>
<dbReference type="CDD" id="cd09274">
    <property type="entry name" value="RNase_HI_RT_Ty3"/>
    <property type="match status" value="1"/>
</dbReference>
<dbReference type="GO" id="GO:0042575">
    <property type="term" value="C:DNA polymerase complex"/>
    <property type="evidence" value="ECO:0007669"/>
    <property type="project" value="UniProtKB-ARBA"/>
</dbReference>
<evidence type="ECO:0000256" key="8">
    <source>
        <dbReference type="ARBA" id="ARBA00022842"/>
    </source>
</evidence>
<dbReference type="FunFam" id="2.40.70.10:FF:000130">
    <property type="entry name" value="Retrovirus-related Pol polyprotein from transposon opus-like Protein"/>
    <property type="match status" value="1"/>
</dbReference>
<keyword evidence="11" id="KW-0695">RNA-directed DNA polymerase</keyword>
<dbReference type="EMBL" id="GEGO01004686">
    <property type="protein sequence ID" value="JAR90718.1"/>
    <property type="molecule type" value="Transcribed_RNA"/>
</dbReference>
<dbReference type="FunFam" id="3.30.70.270:FF:000164">
    <property type="match status" value="1"/>
</dbReference>
<dbReference type="CDD" id="cd01647">
    <property type="entry name" value="RT_LTR"/>
    <property type="match status" value="1"/>
</dbReference>
<dbReference type="InterPro" id="IPR041577">
    <property type="entry name" value="RT_RNaseH_2"/>
</dbReference>
<evidence type="ECO:0000256" key="9">
    <source>
        <dbReference type="ARBA" id="ARBA00022884"/>
    </source>
</evidence>
<dbReference type="PROSITE" id="PS00141">
    <property type="entry name" value="ASP_PROTEASE"/>
    <property type="match status" value="1"/>
</dbReference>
<evidence type="ECO:0000259" key="13">
    <source>
        <dbReference type="PROSITE" id="PS50175"/>
    </source>
</evidence>
<dbReference type="GO" id="GO:0004190">
    <property type="term" value="F:aspartic-type endopeptidase activity"/>
    <property type="evidence" value="ECO:0007669"/>
    <property type="project" value="InterPro"/>
</dbReference>
<keyword evidence="10" id="KW-0229">DNA integration</keyword>
<keyword evidence="2" id="KW-0645">Protease</keyword>
<dbReference type="FunFam" id="3.10.10.10:FF:000007">
    <property type="entry name" value="Retrovirus-related Pol polyprotein from transposon 17.6-like Protein"/>
    <property type="match status" value="1"/>
</dbReference>
<dbReference type="GO" id="GO:0006508">
    <property type="term" value="P:proteolysis"/>
    <property type="evidence" value="ECO:0007669"/>
    <property type="project" value="UniProtKB-KW"/>
</dbReference>
<dbReference type="PANTHER" id="PTHR37984:SF5">
    <property type="entry name" value="PROTEIN NYNRIN-LIKE"/>
    <property type="match status" value="1"/>
</dbReference>
<evidence type="ECO:0000256" key="5">
    <source>
        <dbReference type="ARBA" id="ARBA00022722"/>
    </source>
</evidence>
<proteinExistence type="predicted"/>
<feature type="non-terminal residue" evidence="16">
    <location>
        <position position="983"/>
    </location>
</feature>
<dbReference type="SUPFAM" id="SSF50630">
    <property type="entry name" value="Acid proteases"/>
    <property type="match status" value="1"/>
</dbReference>
<dbReference type="Pfam" id="PF17921">
    <property type="entry name" value="Integrase_H2C2"/>
    <property type="match status" value="1"/>
</dbReference>
<dbReference type="PANTHER" id="PTHR37984">
    <property type="entry name" value="PROTEIN CBG26694"/>
    <property type="match status" value="1"/>
</dbReference>
<dbReference type="InterPro" id="IPR043502">
    <property type="entry name" value="DNA/RNA_pol_sf"/>
</dbReference>
<evidence type="ECO:0000259" key="15">
    <source>
        <dbReference type="PROSITE" id="PS50994"/>
    </source>
</evidence>
<keyword evidence="5" id="KW-0540">Nuclease</keyword>
<dbReference type="Gene3D" id="3.30.70.270">
    <property type="match status" value="2"/>
</dbReference>
<keyword evidence="4" id="KW-0548">Nucleotidyltransferase</keyword>
<feature type="domain" description="Integrase catalytic" evidence="15">
    <location>
        <begin position="734"/>
        <end position="906"/>
    </location>
</feature>
<name>A0A147BIW8_IXORI</name>
<dbReference type="Gene3D" id="3.10.10.10">
    <property type="entry name" value="HIV Type 1 Reverse Transcriptase, subunit A, domain 1"/>
    <property type="match status" value="1"/>
</dbReference>
<dbReference type="InterPro" id="IPR001584">
    <property type="entry name" value="Integrase_cat-core"/>
</dbReference>
<dbReference type="AlphaFoldDB" id="A0A147BIW8"/>
<dbReference type="InterPro" id="IPR001969">
    <property type="entry name" value="Aspartic_peptidase_AS"/>
</dbReference>
<feature type="domain" description="Peptidase A2" evidence="13">
    <location>
        <begin position="36"/>
        <end position="124"/>
    </location>
</feature>
<keyword evidence="9" id="KW-0694">RNA-binding</keyword>
<evidence type="ECO:0000313" key="16">
    <source>
        <dbReference type="EMBL" id="JAR90718.1"/>
    </source>
</evidence>
<dbReference type="InterPro" id="IPR036397">
    <property type="entry name" value="RNaseH_sf"/>
</dbReference>
<evidence type="ECO:0000256" key="7">
    <source>
        <dbReference type="ARBA" id="ARBA00022801"/>
    </source>
</evidence>
<dbReference type="SUPFAM" id="SSF56672">
    <property type="entry name" value="DNA/RNA polymerases"/>
    <property type="match status" value="1"/>
</dbReference>
<evidence type="ECO:0000256" key="11">
    <source>
        <dbReference type="ARBA" id="ARBA00022918"/>
    </source>
</evidence>